<dbReference type="KEGG" id="egu:105041971"/>
<dbReference type="InterPro" id="IPR005174">
    <property type="entry name" value="KIB1-4_b-propeller"/>
</dbReference>
<dbReference type="FunCoup" id="A0A6I9R3T1">
    <property type="interactions" value="1260"/>
</dbReference>
<organism evidence="2 3">
    <name type="scientific">Elaeis guineensis var. tenera</name>
    <name type="common">Oil palm</name>
    <dbReference type="NCBI Taxonomy" id="51953"/>
    <lineage>
        <taxon>Eukaryota</taxon>
        <taxon>Viridiplantae</taxon>
        <taxon>Streptophyta</taxon>
        <taxon>Embryophyta</taxon>
        <taxon>Tracheophyta</taxon>
        <taxon>Spermatophyta</taxon>
        <taxon>Magnoliopsida</taxon>
        <taxon>Liliopsida</taxon>
        <taxon>Arecaceae</taxon>
        <taxon>Arecoideae</taxon>
        <taxon>Cocoseae</taxon>
        <taxon>Elaeidinae</taxon>
        <taxon>Elaeis</taxon>
    </lineage>
</organism>
<dbReference type="Proteomes" id="UP000504607">
    <property type="component" value="Chromosome 3"/>
</dbReference>
<dbReference type="SUPFAM" id="SSF81383">
    <property type="entry name" value="F-box domain"/>
    <property type="match status" value="1"/>
</dbReference>
<gene>
    <name evidence="3" type="primary">LOC105041971</name>
</gene>
<dbReference type="InterPro" id="IPR036047">
    <property type="entry name" value="F-box-like_dom_sf"/>
</dbReference>
<dbReference type="AlphaFoldDB" id="A0A6I9R3T1"/>
<dbReference type="CDD" id="cd09917">
    <property type="entry name" value="F-box_SF"/>
    <property type="match status" value="1"/>
</dbReference>
<dbReference type="GeneID" id="105041971"/>
<evidence type="ECO:0000313" key="2">
    <source>
        <dbReference type="Proteomes" id="UP000504607"/>
    </source>
</evidence>
<reference evidence="3" key="1">
    <citation type="submission" date="2025-08" db="UniProtKB">
        <authorList>
            <consortium name="RefSeq"/>
        </authorList>
    </citation>
    <scope>IDENTIFICATION</scope>
</reference>
<accession>A0A6I9R3T1</accession>
<keyword evidence="2" id="KW-1185">Reference proteome</keyword>
<protein>
    <submittedName>
        <fullName evidence="3">F-box/kelch-repeat protein At1g57790</fullName>
    </submittedName>
</protein>
<proteinExistence type="predicted"/>
<evidence type="ECO:0000313" key="3">
    <source>
        <dbReference type="RefSeq" id="XP_010917354.1"/>
    </source>
</evidence>
<dbReference type="RefSeq" id="XP_010917354.1">
    <property type="nucleotide sequence ID" value="XM_010919052.3"/>
</dbReference>
<dbReference type="SUPFAM" id="SSF69322">
    <property type="entry name" value="Tricorn protease domain 2"/>
    <property type="match status" value="1"/>
</dbReference>
<dbReference type="OrthoDB" id="679467at2759"/>
<feature type="domain" description="KIB1-4 beta-propeller" evidence="1">
    <location>
        <begin position="130"/>
        <end position="379"/>
    </location>
</feature>
<dbReference type="InParanoid" id="A0A6I9R3T1"/>
<sequence>MPSRPLRISSITGFFLVFSRRVLSERLAGIAFGLRQTEQMSDSTLDQMSHGKAVQLHTSNENEEEHATSRPWSDLPLEIVELFAAHLSWVDQIHFNAVCKNWNSISDNFQTKKHMPVLMYTSGSDGECNFFDPIDGKSYSIEIEELSSDEPLDLRFSKNGWVLISEGDLSLFIINPFTETVINLPELDESLYCFTGISFSSPPTSSDCVVFGIGGTNSTYVYISLWRHGDNAWKDLWYDNNLPFCATYNNPVFHHGLFYCLGSYGNLGVFNPRDMTWTVLERPKPIHSVVNEERRLEDCYLVESNGELLSVFNGNAAKPILVFRLDKSKMTWRKVDDLGKETLFLDVRTSLSVRAPKKEFGSRIYFPRFSNDDHRKGVYYSMRSREYYPKFYGVKEPVDCLWIEPSLYDDE</sequence>
<dbReference type="PANTHER" id="PTHR33127">
    <property type="entry name" value="TRANSMEMBRANE PROTEIN"/>
    <property type="match status" value="1"/>
</dbReference>
<dbReference type="Pfam" id="PF03478">
    <property type="entry name" value="Beta-prop_KIB1-4"/>
    <property type="match status" value="1"/>
</dbReference>
<name>A0A6I9R3T1_ELAGV</name>
<evidence type="ECO:0000259" key="1">
    <source>
        <dbReference type="Pfam" id="PF03478"/>
    </source>
</evidence>
<dbReference type="PANTHER" id="PTHR33127:SF97">
    <property type="entry name" value="OS08G0448300 PROTEIN"/>
    <property type="match status" value="1"/>
</dbReference>